<evidence type="ECO:0000256" key="1">
    <source>
        <dbReference type="SAM" id="MobiDB-lite"/>
    </source>
</evidence>
<evidence type="ECO:0000313" key="4">
    <source>
        <dbReference type="EMBL" id="AIZ44919.1"/>
    </source>
</evidence>
<feature type="transmembrane region" description="Helical" evidence="2">
    <location>
        <begin position="35"/>
        <end position="53"/>
    </location>
</feature>
<dbReference type="AlphaFoldDB" id="A0A0A7KI78"/>
<dbReference type="KEGG" id="dsw:QR90_07035"/>
<proteinExistence type="predicted"/>
<gene>
    <name evidence="4" type="ORF">QR90_07035</name>
</gene>
<evidence type="ECO:0000256" key="2">
    <source>
        <dbReference type="SAM" id="Phobius"/>
    </source>
</evidence>
<feature type="domain" description="Protein-glutamine gamma-glutamyltransferase-like C-terminal" evidence="3">
    <location>
        <begin position="397"/>
        <end position="463"/>
    </location>
</feature>
<organism evidence="4 5">
    <name type="scientific">Deinococcus radiopugnans</name>
    <dbReference type="NCBI Taxonomy" id="57497"/>
    <lineage>
        <taxon>Bacteria</taxon>
        <taxon>Thermotogati</taxon>
        <taxon>Deinococcota</taxon>
        <taxon>Deinococci</taxon>
        <taxon>Deinococcales</taxon>
        <taxon>Deinococcaceae</taxon>
        <taxon>Deinococcus</taxon>
    </lineage>
</organism>
<feature type="transmembrane region" description="Helical" evidence="2">
    <location>
        <begin position="276"/>
        <end position="295"/>
    </location>
</feature>
<feature type="transmembrane region" description="Helical" evidence="2">
    <location>
        <begin position="241"/>
        <end position="264"/>
    </location>
</feature>
<dbReference type="STRING" id="1182571.QR90_07035"/>
<dbReference type="Pfam" id="PF13559">
    <property type="entry name" value="DUF4129"/>
    <property type="match status" value="1"/>
</dbReference>
<feature type="transmembrane region" description="Helical" evidence="2">
    <location>
        <begin position="166"/>
        <end position="184"/>
    </location>
</feature>
<feature type="region of interest" description="Disordered" evidence="1">
    <location>
        <begin position="196"/>
        <end position="226"/>
    </location>
</feature>
<keyword evidence="2" id="KW-0812">Transmembrane</keyword>
<name>A0A0A7KI78_9DEIO</name>
<accession>A0A0A7KI78</accession>
<keyword evidence="2" id="KW-0472">Membrane</keyword>
<dbReference type="InterPro" id="IPR025403">
    <property type="entry name" value="TgpA-like_C"/>
</dbReference>
<keyword evidence="2" id="KW-1133">Transmembrane helix</keyword>
<dbReference type="EMBL" id="CP010028">
    <property type="protein sequence ID" value="AIZ44919.1"/>
    <property type="molecule type" value="Genomic_DNA"/>
</dbReference>
<feature type="compositionally biased region" description="Basic and acidic residues" evidence="1">
    <location>
        <begin position="480"/>
        <end position="495"/>
    </location>
</feature>
<feature type="transmembrane region" description="Helical" evidence="2">
    <location>
        <begin position="59"/>
        <end position="80"/>
    </location>
</feature>
<feature type="transmembrane region" description="Helical" evidence="2">
    <location>
        <begin position="87"/>
        <end position="108"/>
    </location>
</feature>
<reference evidence="5" key="1">
    <citation type="submission" date="2014-11" db="EMBL/GenBank/DDBJ databases">
        <title>Hymenobacter sp. DG25B genome submission.</title>
        <authorList>
            <person name="Jung H.-Y."/>
            <person name="Kim M.K."/>
            <person name="Srinivasan S."/>
            <person name="Lim S."/>
        </authorList>
    </citation>
    <scope>NUCLEOTIDE SEQUENCE [LARGE SCALE GENOMIC DNA]</scope>
    <source>
        <strain evidence="5">DY59</strain>
    </source>
</reference>
<feature type="transmembrane region" description="Helical" evidence="2">
    <location>
        <begin position="342"/>
        <end position="361"/>
    </location>
</feature>
<dbReference type="RefSeq" id="WP_039683388.1">
    <property type="nucleotide sequence ID" value="NZ_CP010028.1"/>
</dbReference>
<evidence type="ECO:0000313" key="5">
    <source>
        <dbReference type="Proteomes" id="UP000030634"/>
    </source>
</evidence>
<evidence type="ECO:0000259" key="3">
    <source>
        <dbReference type="Pfam" id="PF13559"/>
    </source>
</evidence>
<dbReference type="Proteomes" id="UP000030634">
    <property type="component" value="Chromosome"/>
</dbReference>
<protein>
    <recommendedName>
        <fullName evidence="3">Protein-glutamine gamma-glutamyltransferase-like C-terminal domain-containing protein</fullName>
    </recommendedName>
</protein>
<feature type="region of interest" description="Disordered" evidence="1">
    <location>
        <begin position="467"/>
        <end position="495"/>
    </location>
</feature>
<dbReference type="HOGENOM" id="CLU_562276_0_0_0"/>
<feature type="compositionally biased region" description="Pro residues" evidence="1">
    <location>
        <begin position="197"/>
        <end position="217"/>
    </location>
</feature>
<sequence length="495" mass="51911">MTAAPREEPWLDAPARVSWRAYGLALLPLSAAGRLPWWGTALLCVLFALAVRWPRWEEARLLLSLLVVGGAAVALAPAALAAGRTALVGLALHYLALFFVALTLNWAASRVSDGLRRSRSALLAPLVIGLLAPQPGLLLALAGGLLAVPGRDERMGRRPEKPTSRVWWVVGAALAALLLVSMLLPRPAVNWAALGEPTPPPATVQAPPPANQPPPPDLRQTPAAPDTPGLQLPFQLSIDNVYLPIDAILLGGLLLLLAGGALMFRFRREPGHRPRLTEVLMVAGLLLTGALWLAAGVLLSGGGGGGAAAAQAPAPGGGNALAELLSNITGRRQIDISGFVQALLWLSLLVLFGLAAALAWLNWAQPREREEDGKPAVNPVTASAMASQPALHRVRLAYRQAEEALRQHGRGRRAAETPAGYAARLAGTEAALAGPLAVLTRAYGPVRYGGRVTDEDAALAEAAAHELSTVLPDLPPPHDPLADDAPHSPEHKDQP</sequence>